<dbReference type="Proteomes" id="UP000824890">
    <property type="component" value="Unassembled WGS sequence"/>
</dbReference>
<evidence type="ECO:0000256" key="7">
    <source>
        <dbReference type="ARBA" id="ARBA00023316"/>
    </source>
</evidence>
<evidence type="ECO:0000256" key="3">
    <source>
        <dbReference type="ARBA" id="ARBA00022676"/>
    </source>
</evidence>
<evidence type="ECO:0000256" key="4">
    <source>
        <dbReference type="ARBA" id="ARBA00022679"/>
    </source>
</evidence>
<evidence type="ECO:0000256" key="8">
    <source>
        <dbReference type="SAM" id="Phobius"/>
    </source>
</evidence>
<keyword evidence="8" id="KW-0472">Membrane</keyword>
<keyword evidence="7" id="KW-0961">Cell wall biogenesis/degradation</keyword>
<protein>
    <recommendedName>
        <fullName evidence="11">Fucosyltransferase</fullName>
    </recommendedName>
</protein>
<dbReference type="Pfam" id="PF03254">
    <property type="entry name" value="XG_FTase"/>
    <property type="match status" value="5"/>
</dbReference>
<evidence type="ECO:0000256" key="1">
    <source>
        <dbReference type="ARBA" id="ARBA00004555"/>
    </source>
</evidence>
<dbReference type="PANTHER" id="PTHR31889:SF67">
    <property type="entry name" value="FUCOSYLTRANSFERASE"/>
    <property type="match status" value="1"/>
</dbReference>
<organism evidence="9 10">
    <name type="scientific">Brassica napus</name>
    <name type="common">Rape</name>
    <dbReference type="NCBI Taxonomy" id="3708"/>
    <lineage>
        <taxon>Eukaryota</taxon>
        <taxon>Viridiplantae</taxon>
        <taxon>Streptophyta</taxon>
        <taxon>Embryophyta</taxon>
        <taxon>Tracheophyta</taxon>
        <taxon>Spermatophyta</taxon>
        <taxon>Magnoliopsida</taxon>
        <taxon>eudicotyledons</taxon>
        <taxon>Gunneridae</taxon>
        <taxon>Pentapetalae</taxon>
        <taxon>rosids</taxon>
        <taxon>malvids</taxon>
        <taxon>Brassicales</taxon>
        <taxon>Brassicaceae</taxon>
        <taxon>Brassiceae</taxon>
        <taxon>Brassica</taxon>
    </lineage>
</organism>
<proteinExistence type="inferred from homology"/>
<evidence type="ECO:0008006" key="11">
    <source>
        <dbReference type="Google" id="ProtNLM"/>
    </source>
</evidence>
<keyword evidence="8" id="KW-0812">Transmembrane</keyword>
<sequence>MLKQTKVNMFQISGDVFRALGLKIKIAITVIFSGLLIGSVILLTTSTFSNNFNDQLLDATLNGSSESETLHDKFIGGLLKPGFDEGSCVSRYTQSLLYRKPSPYKPSPYLVSKLRSYEKLHKRCGPGTKAYKKATKNLGHDDENYASKSVGKCRYIVWVAVYGLGNRILTLASVFLYALLTNRVVLEYSRCYGTMLNNHAISANSTPRHLYLHILHDSRDEDKMFFCTKDQDMIDKVPWLIVKANVYFVPSLWFNPTFQTELMKLFPQKEAVFHHLARYLYHPTNQVWGMITRYHDAHLARADDRLGIQIRVFSDKAGYFQHVMDQILSCTQREKLLPKVVSQEESKLNMSESQKLKAVLVTSLYPEYADRLKNMFWEQPSSTGELIEVYQPSGERYQQTDNKLHDQKALAEMYLLSLTDNIVTSARSTFGYVAHSLGGLKPWLLYQPRDASAPDPPCVRSTSIDPCHLTPPSHGCDADWGTDSGKVVPFVKHCEDRDNDDFGSFSNASRFEDIVVKHIQFRASSCDGHNMRAHSHLLHPKLRFNMKKLEDNILFKISGMMKLTITFATCLVLSMVLLLPSYNISNLHKSHLTTTGGLLATGFDEESCLSRYHQSSLRKPSPFKPSTNLVSKLRSYEMLHKRCGPGSDAYKRATKQLGNNNLINSNGGDCQYVVWTPMFGLGNRILSMVSVFTYALITDRVMLVDQRNDITDLFCEPFPGTSWLLPSDFPLTDQIDSFNRTHSHCYGTMLKNHTVNSTTRPSHLYIDIFHDSRDHDKMFFCEENQSFIKNIPWLVVKSNLYYAPSLWLIPSFQTKLIKLFPQKDTVFYHLSHYLFHPTNQVWGMVTRSYNAYLSRADEVLGLQIRVFSTPAEYSDELKNMFLERPSSTGELIEVYQPSGERVQQTDKKVHDQKALAEIYLLSLTDKLVTSTRSTFGYVAQGLGGLKPWILYEPRHKKAPDPPCVRAMSMEPCSLKAPISACQAETIKTTPFVKYCEDRITGIKLIYLRYGETHSNNRHLLPTLLRATTTTTTILLTSSTASNSYGSKRPREKLLGGGLLATEFDEESCLSRYDQPSLRKPSPHKPSAYLVSKLRSYEKLHKRCGPGSDAYKSATEKLGLKPGNGSSESVGECRYIVWVPFSGLANRIISLVSVFLYALLTERVILVDQRSGISNLFCEPFPATSSLLPRNFTLMGGKRRDRFFEDRGNSHCYGTMLINSAPNLTETSIPSYLYLYLVSDYSDDDKMFFCEEDQKTFIGEVPWLVVKSNIYFVPSLWLIPSFQTELIKMFPEKETVFHHLSRYLLHPTNQVWGLVTRSYNAYLSRADERLGIQVRVFERRAGFLQHVMDQIIACTQREKLLPELAATQVKNTSTRSSKRLLKVVLVTSLHPEYSVKLKRMFWEQPTSTGEMIEVYQPSEERVQQTDKKLHDQKALAEVYLLSLTDNIVTSARSTFGYFAHSLGGLRPWILYHNGNRTAPDPPCVKAVSMEPCFHSPPLYGCQAKTIETTPFVMSCEDSNPGLKLVDAPE</sequence>
<reference evidence="9 10" key="1">
    <citation type="submission" date="2021-05" db="EMBL/GenBank/DDBJ databases">
        <title>Genome Assembly of Synthetic Allotetraploid Brassica napus Reveals Homoeologous Exchanges between Subgenomes.</title>
        <authorList>
            <person name="Davis J.T."/>
        </authorList>
    </citation>
    <scope>NUCLEOTIDE SEQUENCE [LARGE SCALE GENOMIC DNA]</scope>
    <source>
        <strain evidence="10">cv. Da-Ae</strain>
        <tissue evidence="9">Seedling</tissue>
    </source>
</reference>
<keyword evidence="10" id="KW-1185">Reference proteome</keyword>
<keyword evidence="5" id="KW-0333">Golgi apparatus</keyword>
<comment type="caution">
    <text evidence="9">The sequence shown here is derived from an EMBL/GenBank/DDBJ whole genome shotgun (WGS) entry which is preliminary data.</text>
</comment>
<evidence type="ECO:0000313" key="9">
    <source>
        <dbReference type="EMBL" id="KAH0863951.1"/>
    </source>
</evidence>
<comment type="subcellular location">
    <subcellularLocation>
        <location evidence="1">Golgi apparatus</location>
    </subcellularLocation>
</comment>
<name>A0ABQ7Y9R9_BRANA</name>
<accession>A0ABQ7Y9R9</accession>
<dbReference type="PANTHER" id="PTHR31889">
    <property type="entry name" value="FUCOSYLTRANSFERASE 2-RELATED"/>
    <property type="match status" value="1"/>
</dbReference>
<keyword evidence="4" id="KW-0808">Transferase</keyword>
<comment type="similarity">
    <text evidence="2">Belongs to the glycosyltransferase 37 family.</text>
</comment>
<keyword evidence="6" id="KW-0325">Glycoprotein</keyword>
<evidence type="ECO:0000313" key="10">
    <source>
        <dbReference type="Proteomes" id="UP000824890"/>
    </source>
</evidence>
<keyword evidence="3" id="KW-0328">Glycosyltransferase</keyword>
<dbReference type="EMBL" id="JAGKQM010000018">
    <property type="protein sequence ID" value="KAH0863951.1"/>
    <property type="molecule type" value="Genomic_DNA"/>
</dbReference>
<feature type="transmembrane region" description="Helical" evidence="8">
    <location>
        <begin position="26"/>
        <end position="48"/>
    </location>
</feature>
<dbReference type="InterPro" id="IPR004938">
    <property type="entry name" value="XG_FTase"/>
</dbReference>
<evidence type="ECO:0000256" key="5">
    <source>
        <dbReference type="ARBA" id="ARBA00023034"/>
    </source>
</evidence>
<evidence type="ECO:0000256" key="6">
    <source>
        <dbReference type="ARBA" id="ARBA00023180"/>
    </source>
</evidence>
<gene>
    <name evidence="9" type="ORF">HID58_081162</name>
</gene>
<dbReference type="Gene3D" id="3.40.50.11340">
    <property type="match status" value="3"/>
</dbReference>
<keyword evidence="8" id="KW-1133">Transmembrane helix</keyword>
<evidence type="ECO:0000256" key="2">
    <source>
        <dbReference type="ARBA" id="ARBA00010481"/>
    </source>
</evidence>